<keyword evidence="2" id="KW-0418">Kinase</keyword>
<dbReference type="GO" id="GO:0004714">
    <property type="term" value="F:transmembrane receptor protein tyrosine kinase activity"/>
    <property type="evidence" value="ECO:0007669"/>
    <property type="project" value="InterPro"/>
</dbReference>
<keyword evidence="5" id="KW-0067">ATP-binding</keyword>
<keyword evidence="3" id="KW-0808">Transferase</keyword>
<proteinExistence type="predicted"/>
<sequence>MENKAKKPSFLFLQFNFCQWVVLSCCIASGEKEKDYVPIDNILLRCGAPPKTSDTDGRTWYSDVGSNFTSATDSSSTVSRANVQDPSVPEVPYMHARIFHCQYTYRFPVTPGRIFIRLYFYPGPYTGLNPSDAIFSVTAGSYTLLKNFSAAQTAKALEISYITKEFSVNVHFQALNLTFRPNPFGVKNNSYGFVNGIEIVSHPDIYNTENGTGSFVGRSVPFVIDNRTAMENIYRLNVGGNFISPADDTGLFRSWQVDSSYIFGAASGAYGKVHPNVTITFPPGTPSYLAPIDVYATFRSMGPTPAGSNDVVENEEIFEIFLNNQTAERRLDVQDLFVALHPITTDAFLNGLEIFKLNDSTGNLGGPNPVPAPLLEIPPQHLKSICSSCTGHSKIQKRLMIGIGSAILFALTTRSDVYSFGVVLFEILCACPAVDMNSDEEIGLAGWAAESYEKGDLHQIMDPYLKGKIAPECFLKFAETAVRCVAEVGISRPSMGDVLRNLELALQLQVTAEEAIGNASGHGVEQEELEARLIQMPHKPW</sequence>
<dbReference type="EMBL" id="OX459122">
    <property type="protein sequence ID" value="CAI9107473.1"/>
    <property type="molecule type" value="Genomic_DNA"/>
</dbReference>
<feature type="signal peptide" evidence="7">
    <location>
        <begin position="1"/>
        <end position="24"/>
    </location>
</feature>
<feature type="chain" id="PRO_5043348152" evidence="7">
    <location>
        <begin position="25"/>
        <end position="541"/>
    </location>
</feature>
<dbReference type="InterPro" id="IPR045272">
    <property type="entry name" value="ANXUR1/2-like"/>
</dbReference>
<dbReference type="InterPro" id="IPR011009">
    <property type="entry name" value="Kinase-like_dom_sf"/>
</dbReference>
<keyword evidence="6" id="KW-0325">Glycoprotein</keyword>
<dbReference type="GO" id="GO:0005524">
    <property type="term" value="F:ATP binding"/>
    <property type="evidence" value="ECO:0007669"/>
    <property type="project" value="UniProtKB-KW"/>
</dbReference>
<evidence type="ECO:0000256" key="4">
    <source>
        <dbReference type="ARBA" id="ARBA00022741"/>
    </source>
</evidence>
<organism evidence="9 10">
    <name type="scientific">Oldenlandia corymbosa var. corymbosa</name>
    <dbReference type="NCBI Taxonomy" id="529605"/>
    <lineage>
        <taxon>Eukaryota</taxon>
        <taxon>Viridiplantae</taxon>
        <taxon>Streptophyta</taxon>
        <taxon>Embryophyta</taxon>
        <taxon>Tracheophyta</taxon>
        <taxon>Spermatophyta</taxon>
        <taxon>Magnoliopsida</taxon>
        <taxon>eudicotyledons</taxon>
        <taxon>Gunneridae</taxon>
        <taxon>Pentapetalae</taxon>
        <taxon>asterids</taxon>
        <taxon>lamiids</taxon>
        <taxon>Gentianales</taxon>
        <taxon>Rubiaceae</taxon>
        <taxon>Rubioideae</taxon>
        <taxon>Spermacoceae</taxon>
        <taxon>Hedyotis-Oldenlandia complex</taxon>
        <taxon>Oldenlandia</taxon>
    </lineage>
</organism>
<evidence type="ECO:0000256" key="3">
    <source>
        <dbReference type="ARBA" id="ARBA00022679"/>
    </source>
</evidence>
<dbReference type="GO" id="GO:0004674">
    <property type="term" value="F:protein serine/threonine kinase activity"/>
    <property type="evidence" value="ECO:0007669"/>
    <property type="project" value="UniProtKB-KW"/>
</dbReference>
<feature type="domain" description="Malectin-like" evidence="8">
    <location>
        <begin position="45"/>
        <end position="260"/>
    </location>
</feature>
<protein>
    <submittedName>
        <fullName evidence="9">OLC1v1006832C1</fullName>
    </submittedName>
</protein>
<keyword evidence="10" id="KW-1185">Reference proteome</keyword>
<comment type="subcellular location">
    <subcellularLocation>
        <location evidence="1">Membrane</location>
        <topology evidence="1">Single-pass type I membrane protein</topology>
    </subcellularLocation>
</comment>
<dbReference type="SUPFAM" id="SSF56112">
    <property type="entry name" value="Protein kinase-like (PK-like)"/>
    <property type="match status" value="1"/>
</dbReference>
<evidence type="ECO:0000259" key="8">
    <source>
        <dbReference type="Pfam" id="PF12819"/>
    </source>
</evidence>
<dbReference type="PANTHER" id="PTHR34590:SF5">
    <property type="entry name" value="OS04G0586500 PROTEIN"/>
    <property type="match status" value="1"/>
</dbReference>
<keyword evidence="4" id="KW-0547">Nucleotide-binding</keyword>
<gene>
    <name evidence="9" type="ORF">OLC1_LOCUS15784</name>
</gene>
<evidence type="ECO:0000313" key="10">
    <source>
        <dbReference type="Proteomes" id="UP001161247"/>
    </source>
</evidence>
<evidence type="ECO:0000256" key="7">
    <source>
        <dbReference type="SAM" id="SignalP"/>
    </source>
</evidence>
<evidence type="ECO:0000256" key="1">
    <source>
        <dbReference type="ARBA" id="ARBA00004479"/>
    </source>
</evidence>
<dbReference type="PANTHER" id="PTHR34590">
    <property type="entry name" value="OS03G0124300 PROTEIN-RELATED"/>
    <property type="match status" value="1"/>
</dbReference>
<dbReference type="GO" id="GO:0016020">
    <property type="term" value="C:membrane"/>
    <property type="evidence" value="ECO:0007669"/>
    <property type="project" value="UniProtKB-SubCell"/>
</dbReference>
<evidence type="ECO:0000313" key="9">
    <source>
        <dbReference type="EMBL" id="CAI9107473.1"/>
    </source>
</evidence>
<dbReference type="Pfam" id="PF12819">
    <property type="entry name" value="Malectin_like"/>
    <property type="match status" value="1"/>
</dbReference>
<evidence type="ECO:0000256" key="5">
    <source>
        <dbReference type="ARBA" id="ARBA00022840"/>
    </source>
</evidence>
<dbReference type="AlphaFoldDB" id="A0AAV1DKN4"/>
<dbReference type="InterPro" id="IPR024788">
    <property type="entry name" value="Malectin-like_Carb-bd_dom"/>
</dbReference>
<evidence type="ECO:0000256" key="6">
    <source>
        <dbReference type="ARBA" id="ARBA00023180"/>
    </source>
</evidence>
<reference evidence="9" key="1">
    <citation type="submission" date="2023-03" db="EMBL/GenBank/DDBJ databases">
        <authorList>
            <person name="Julca I."/>
        </authorList>
    </citation>
    <scope>NUCLEOTIDE SEQUENCE</scope>
</reference>
<evidence type="ECO:0000256" key="2">
    <source>
        <dbReference type="ARBA" id="ARBA00022527"/>
    </source>
</evidence>
<dbReference type="Gene3D" id="1.10.510.10">
    <property type="entry name" value="Transferase(Phosphotransferase) domain 1"/>
    <property type="match status" value="1"/>
</dbReference>
<dbReference type="PROSITE" id="PS51257">
    <property type="entry name" value="PROKAR_LIPOPROTEIN"/>
    <property type="match status" value="1"/>
</dbReference>
<dbReference type="FunFam" id="2.60.120.430:FF:000003">
    <property type="entry name" value="FERONIA receptor-like kinase"/>
    <property type="match status" value="1"/>
</dbReference>
<name>A0AAV1DKN4_OLDCO</name>
<dbReference type="Gene3D" id="2.60.120.430">
    <property type="entry name" value="Galactose-binding lectin"/>
    <property type="match status" value="1"/>
</dbReference>
<accession>A0AAV1DKN4</accession>
<keyword evidence="2" id="KW-0723">Serine/threonine-protein kinase</keyword>
<dbReference type="Proteomes" id="UP001161247">
    <property type="component" value="Chromosome 5"/>
</dbReference>
<keyword evidence="7" id="KW-0732">Signal</keyword>